<comment type="caution">
    <text evidence="2">The sequence shown here is derived from an EMBL/GenBank/DDBJ whole genome shotgun (WGS) entry which is preliminary data.</text>
</comment>
<name>A0A4C1YQ06_EUMVA</name>
<dbReference type="AlphaFoldDB" id="A0A4C1YQ06"/>
<proteinExistence type="predicted"/>
<organism evidence="2 3">
    <name type="scientific">Eumeta variegata</name>
    <name type="common">Bagworm moth</name>
    <name type="synonym">Eumeta japonica</name>
    <dbReference type="NCBI Taxonomy" id="151549"/>
    <lineage>
        <taxon>Eukaryota</taxon>
        <taxon>Metazoa</taxon>
        <taxon>Ecdysozoa</taxon>
        <taxon>Arthropoda</taxon>
        <taxon>Hexapoda</taxon>
        <taxon>Insecta</taxon>
        <taxon>Pterygota</taxon>
        <taxon>Neoptera</taxon>
        <taxon>Endopterygota</taxon>
        <taxon>Lepidoptera</taxon>
        <taxon>Glossata</taxon>
        <taxon>Ditrysia</taxon>
        <taxon>Tineoidea</taxon>
        <taxon>Psychidae</taxon>
        <taxon>Oiketicinae</taxon>
        <taxon>Eumeta</taxon>
    </lineage>
</organism>
<feature type="region of interest" description="Disordered" evidence="1">
    <location>
        <begin position="61"/>
        <end position="83"/>
    </location>
</feature>
<gene>
    <name evidence="2" type="ORF">EVAR_61075_1</name>
</gene>
<feature type="non-terminal residue" evidence="2">
    <location>
        <position position="1"/>
    </location>
</feature>
<reference evidence="2 3" key="1">
    <citation type="journal article" date="2019" name="Commun. Biol.">
        <title>The bagworm genome reveals a unique fibroin gene that provides high tensile strength.</title>
        <authorList>
            <person name="Kono N."/>
            <person name="Nakamura H."/>
            <person name="Ohtoshi R."/>
            <person name="Tomita M."/>
            <person name="Numata K."/>
            <person name="Arakawa K."/>
        </authorList>
    </citation>
    <scope>NUCLEOTIDE SEQUENCE [LARGE SCALE GENOMIC DNA]</scope>
</reference>
<evidence type="ECO:0000313" key="3">
    <source>
        <dbReference type="Proteomes" id="UP000299102"/>
    </source>
</evidence>
<evidence type="ECO:0000256" key="1">
    <source>
        <dbReference type="SAM" id="MobiDB-lite"/>
    </source>
</evidence>
<evidence type="ECO:0000313" key="2">
    <source>
        <dbReference type="EMBL" id="GBP77073.1"/>
    </source>
</evidence>
<keyword evidence="3" id="KW-1185">Reference proteome</keyword>
<sequence>CRYTPTSKYRARPAPLIHGPTPRSPSAGDERAGPGGLHPTITHYPFYLPTAIRRVGLQGAGGREWRSVVTTPPAKLRKQENRE</sequence>
<accession>A0A4C1YQ06</accession>
<protein>
    <submittedName>
        <fullName evidence="2">Uncharacterized protein</fullName>
    </submittedName>
</protein>
<dbReference type="EMBL" id="BGZK01001317">
    <property type="protein sequence ID" value="GBP77073.1"/>
    <property type="molecule type" value="Genomic_DNA"/>
</dbReference>
<dbReference type="Proteomes" id="UP000299102">
    <property type="component" value="Unassembled WGS sequence"/>
</dbReference>
<feature type="region of interest" description="Disordered" evidence="1">
    <location>
        <begin position="1"/>
        <end position="38"/>
    </location>
</feature>